<sequence length="78" mass="8489">MHHDPKTGKTAKKGTVSTPVDEDQVEHELDEALAETFPASDPIAVNPEPDDEEERMDRALKESFPASDPAAPAQPPKK</sequence>
<dbReference type="EMBL" id="POQS01000005">
    <property type="protein sequence ID" value="PND31990.1"/>
    <property type="molecule type" value="Genomic_DNA"/>
</dbReference>
<evidence type="ECO:0000313" key="3">
    <source>
        <dbReference type="Proteomes" id="UP000235994"/>
    </source>
</evidence>
<dbReference type="AlphaFoldDB" id="A0A2N8KEW1"/>
<feature type="region of interest" description="Disordered" evidence="1">
    <location>
        <begin position="1"/>
        <end position="78"/>
    </location>
</feature>
<proteinExistence type="predicted"/>
<dbReference type="RefSeq" id="WP_102774199.1">
    <property type="nucleotide sequence ID" value="NZ_POQS01000005.1"/>
</dbReference>
<organism evidence="2 3">
    <name type="scientific">Achromobacter pulmonis</name>
    <dbReference type="NCBI Taxonomy" id="1389932"/>
    <lineage>
        <taxon>Bacteria</taxon>
        <taxon>Pseudomonadati</taxon>
        <taxon>Pseudomonadota</taxon>
        <taxon>Betaproteobacteria</taxon>
        <taxon>Burkholderiales</taxon>
        <taxon>Alcaligenaceae</taxon>
        <taxon>Achromobacter</taxon>
    </lineage>
</organism>
<reference evidence="2 3" key="1">
    <citation type="submission" date="2018-01" db="EMBL/GenBank/DDBJ databases">
        <title>The draft genome of an aniline degradation strain ANB-1.</title>
        <authorList>
            <person name="Zhang L."/>
            <person name="Jiang J."/>
        </authorList>
    </citation>
    <scope>NUCLEOTIDE SEQUENCE [LARGE SCALE GENOMIC DNA]</scope>
    <source>
        <strain evidence="2 3">ANB-1</strain>
    </source>
</reference>
<evidence type="ECO:0000313" key="2">
    <source>
        <dbReference type="EMBL" id="PND31990.1"/>
    </source>
</evidence>
<name>A0A2N8KEW1_9BURK</name>
<evidence type="ECO:0000256" key="1">
    <source>
        <dbReference type="SAM" id="MobiDB-lite"/>
    </source>
</evidence>
<keyword evidence="3" id="KW-1185">Reference proteome</keyword>
<protein>
    <submittedName>
        <fullName evidence="2">Uncharacterized protein</fullName>
    </submittedName>
</protein>
<accession>A0A2N8KEW1</accession>
<feature type="compositionally biased region" description="Acidic residues" evidence="1">
    <location>
        <begin position="20"/>
        <end position="33"/>
    </location>
</feature>
<gene>
    <name evidence="2" type="ORF">C1I89_19315</name>
</gene>
<dbReference type="Proteomes" id="UP000235994">
    <property type="component" value="Unassembled WGS sequence"/>
</dbReference>
<comment type="caution">
    <text evidence="2">The sequence shown here is derived from an EMBL/GenBank/DDBJ whole genome shotgun (WGS) entry which is preliminary data.</text>
</comment>